<dbReference type="PANTHER" id="PTHR33112:SF16">
    <property type="entry name" value="HETEROKARYON INCOMPATIBILITY DOMAIN-CONTAINING PROTEIN"/>
    <property type="match status" value="1"/>
</dbReference>
<dbReference type="EMBL" id="KN846954">
    <property type="protein sequence ID" value="KIV78473.1"/>
    <property type="molecule type" value="Genomic_DNA"/>
</dbReference>
<feature type="domain" description="Heterokaryon incompatibility" evidence="1">
    <location>
        <begin position="291"/>
        <end position="474"/>
    </location>
</feature>
<proteinExistence type="predicted"/>
<organism evidence="2 3">
    <name type="scientific">Exophiala sideris</name>
    <dbReference type="NCBI Taxonomy" id="1016849"/>
    <lineage>
        <taxon>Eukaryota</taxon>
        <taxon>Fungi</taxon>
        <taxon>Dikarya</taxon>
        <taxon>Ascomycota</taxon>
        <taxon>Pezizomycotina</taxon>
        <taxon>Eurotiomycetes</taxon>
        <taxon>Chaetothyriomycetidae</taxon>
        <taxon>Chaetothyriales</taxon>
        <taxon>Herpotrichiellaceae</taxon>
        <taxon>Exophiala</taxon>
    </lineage>
</organism>
<dbReference type="Proteomes" id="UP000053599">
    <property type="component" value="Unassembled WGS sequence"/>
</dbReference>
<dbReference type="AlphaFoldDB" id="A0A0D1YUE1"/>
<evidence type="ECO:0000313" key="3">
    <source>
        <dbReference type="Proteomes" id="UP000053599"/>
    </source>
</evidence>
<protein>
    <recommendedName>
        <fullName evidence="1">Heterokaryon incompatibility domain-containing protein</fullName>
    </recommendedName>
</protein>
<gene>
    <name evidence="2" type="ORF">PV11_10188</name>
</gene>
<dbReference type="STRING" id="1016849.A0A0D1YUE1"/>
<sequence>MVCLQEIHAVGDEMNANSVSKEGIALAAEDFRSCRLEATLRVGKDSEGYHWSYHRGWHDPDCRTLFAVFEYNEPSTDHKGYEVQFSDLRHGANVCDLCNLFASTTIAVLGTTISSEDVVVHIRSMDLMPGVRNPFWDLESFYVSIPHPGTNRSDANLLRGITRYQLLGLINELPYPWPIEAYNKDLLHSYVDVTTRCGLAKKIYLRKLSFDNPLSIPTLHLARYVPTLADLEKCIPMIRHWLSFCVANHDVCKNLEMSAKNNGIPSRLIDIGDSTNSRIRVISGALRDIQYTALSYKWGQGLTCKLEKASLLAFSSHIAWSALPRTYQEAIALTWALGLRYIWIDSLCIIQDDENDFQLESTKMADIYKFARLVISADCASDTQAGFLNRENASKLLPCRNRPVDLTVEHHSLGALKLRAWQEDAEDFTVCESFKYDEPVEFRGITESQGQRQQHGFELYSDEPISSRAWCFQEYLSATRLIHFTSKEMIWECNEAHFCECGYQLFTADTVSMTGNMGNETQKDSSPTISPVPAVSVAADRHVTFAWNKKVDFHVQASETKTRQQFAVFWGSVIQEYSGRQLTYPMDRLPAISGIARYLEHGDFGGYFAGHWQATLPETLAWYIDQSDLPRSTVPKTTMAPSWSWATTENQVWFEYNHNRCHATLIKVTSCVVGNNPYGRVSAGTINLLAPVVNGELICERLVLEWTEEERYSVSWYPDVGKHEEKIRPVLCVIISGDNNWCRGVVVVPSTSSRDCFERIGYAQMQSAWYDTRGTRSVDSGWYETRGARRREITIV</sequence>
<dbReference type="InterPro" id="IPR010730">
    <property type="entry name" value="HET"/>
</dbReference>
<dbReference type="HOGENOM" id="CLU_002639_2_12_1"/>
<dbReference type="PANTHER" id="PTHR33112">
    <property type="entry name" value="DOMAIN PROTEIN, PUTATIVE-RELATED"/>
    <property type="match status" value="1"/>
</dbReference>
<evidence type="ECO:0000313" key="2">
    <source>
        <dbReference type="EMBL" id="KIV78473.1"/>
    </source>
</evidence>
<dbReference type="Pfam" id="PF06985">
    <property type="entry name" value="HET"/>
    <property type="match status" value="1"/>
</dbReference>
<name>A0A0D1YUE1_9EURO</name>
<reference evidence="2 3" key="1">
    <citation type="submission" date="2015-01" db="EMBL/GenBank/DDBJ databases">
        <title>The Genome Sequence of Exophiala sideris CBS121828.</title>
        <authorList>
            <consortium name="The Broad Institute Genomics Platform"/>
            <person name="Cuomo C."/>
            <person name="de Hoog S."/>
            <person name="Gorbushina A."/>
            <person name="Stielow B."/>
            <person name="Teixiera M."/>
            <person name="Abouelleil A."/>
            <person name="Chapman S.B."/>
            <person name="Priest M."/>
            <person name="Young S.K."/>
            <person name="Wortman J."/>
            <person name="Nusbaum C."/>
            <person name="Birren B."/>
        </authorList>
    </citation>
    <scope>NUCLEOTIDE SEQUENCE [LARGE SCALE GENOMIC DNA]</scope>
    <source>
        <strain evidence="2 3">CBS 121828</strain>
    </source>
</reference>
<evidence type="ECO:0000259" key="1">
    <source>
        <dbReference type="Pfam" id="PF06985"/>
    </source>
</evidence>
<accession>A0A0D1YUE1</accession>
<dbReference type="OrthoDB" id="5125733at2759"/>